<accession>A0A1W6LJJ8</accession>
<reference evidence="4" key="1">
    <citation type="submission" date="2017-04" db="EMBL/GenBank/DDBJ databases">
        <title>Comparative genomics and description of representatives of a novel lineage of planctomycetes thriving in anoxic sediments.</title>
        <authorList>
            <person name="Spring S."/>
            <person name="Bunk B."/>
            <person name="Sproer C."/>
        </authorList>
    </citation>
    <scope>NUCLEOTIDE SEQUENCE [LARGE SCALE GENOMIC DNA]</scope>
    <source>
        <strain evidence="4">ST-PulAB-D4</strain>
    </source>
</reference>
<dbReference type="EMBL" id="CP021023">
    <property type="protein sequence ID" value="ARN55939.1"/>
    <property type="molecule type" value="Genomic_DNA"/>
</dbReference>
<evidence type="ECO:0000313" key="4">
    <source>
        <dbReference type="Proteomes" id="UP000193334"/>
    </source>
</evidence>
<feature type="coiled-coil region" evidence="1">
    <location>
        <begin position="26"/>
        <end position="94"/>
    </location>
</feature>
<keyword evidence="4" id="KW-1185">Reference proteome</keyword>
<dbReference type="RefSeq" id="WP_085754661.1">
    <property type="nucleotide sequence ID" value="NZ_CP021023.1"/>
</dbReference>
<evidence type="ECO:0000256" key="1">
    <source>
        <dbReference type="SAM" id="Coils"/>
    </source>
</evidence>
<organism evidence="3 4">
    <name type="scientific">Sedimentisphaera salicampi</name>
    <dbReference type="NCBI Taxonomy" id="1941349"/>
    <lineage>
        <taxon>Bacteria</taxon>
        <taxon>Pseudomonadati</taxon>
        <taxon>Planctomycetota</taxon>
        <taxon>Phycisphaerae</taxon>
        <taxon>Sedimentisphaerales</taxon>
        <taxon>Sedimentisphaeraceae</taxon>
        <taxon>Sedimentisphaera</taxon>
    </lineage>
</organism>
<dbReference type="STRING" id="1941349.STSP1_00307"/>
<proteinExistence type="predicted"/>
<dbReference type="Proteomes" id="UP000193334">
    <property type="component" value="Chromosome"/>
</dbReference>
<feature type="compositionally biased region" description="Basic and acidic residues" evidence="2">
    <location>
        <begin position="143"/>
        <end position="159"/>
    </location>
</feature>
<feature type="region of interest" description="Disordered" evidence="2">
    <location>
        <begin position="113"/>
        <end position="165"/>
    </location>
</feature>
<dbReference type="PROSITE" id="PS51257">
    <property type="entry name" value="PROKAR_LIPOPROTEIN"/>
    <property type="match status" value="1"/>
</dbReference>
<dbReference type="AlphaFoldDB" id="A0A1W6LJJ8"/>
<evidence type="ECO:0000256" key="2">
    <source>
        <dbReference type="SAM" id="MobiDB-lite"/>
    </source>
</evidence>
<feature type="compositionally biased region" description="Polar residues" evidence="2">
    <location>
        <begin position="122"/>
        <end position="137"/>
    </location>
</feature>
<keyword evidence="1" id="KW-0175">Coiled coil</keyword>
<protein>
    <submittedName>
        <fullName evidence="3">Uncharacterized protein</fullName>
    </submittedName>
</protein>
<sequence>MIKSAKLIVLVLFAILAAGCSESQKISQLRLQNAELSKKIKSQQKEYETRIEKLKEKYKSKLEKMSPEYKEEQLKAKDQQIARLKETINQNKKTIDGYAKMLIQTVGKVKELEKQLSEHKGQSQPSEDNTGNENNGPASDEETQQKLEKMKQLRQKAIEQKNSSS</sequence>
<evidence type="ECO:0000313" key="3">
    <source>
        <dbReference type="EMBL" id="ARN55939.1"/>
    </source>
</evidence>
<gene>
    <name evidence="3" type="ORF">STSP1_00307</name>
</gene>
<name>A0A1W6LJJ8_9BACT</name>
<dbReference type="KEGG" id="pbp:STSP1_00307"/>